<dbReference type="GO" id="GO:0046872">
    <property type="term" value="F:metal ion binding"/>
    <property type="evidence" value="ECO:0007669"/>
    <property type="project" value="UniProtKB-KW"/>
</dbReference>
<dbReference type="InterPro" id="IPR040085">
    <property type="entry name" value="MJ0674-like"/>
</dbReference>
<dbReference type="Pfam" id="PF04055">
    <property type="entry name" value="Radical_SAM"/>
    <property type="match status" value="1"/>
</dbReference>
<reference evidence="6" key="1">
    <citation type="submission" date="2018-05" db="EMBL/GenBank/DDBJ databases">
        <authorList>
            <person name="Lanie J.A."/>
            <person name="Ng W.-L."/>
            <person name="Kazmierczak K.M."/>
            <person name="Andrzejewski T.M."/>
            <person name="Davidsen T.M."/>
            <person name="Wayne K.J."/>
            <person name="Tettelin H."/>
            <person name="Glass J.I."/>
            <person name="Rusch D."/>
            <person name="Podicherti R."/>
            <person name="Tsui H.-C.T."/>
            <person name="Winkler M.E."/>
        </authorList>
    </citation>
    <scope>NUCLEOTIDE SEQUENCE</scope>
</reference>
<dbReference type="InterPro" id="IPR058240">
    <property type="entry name" value="rSAM_sf"/>
</dbReference>
<dbReference type="AlphaFoldDB" id="A0A382VNT8"/>
<evidence type="ECO:0000256" key="2">
    <source>
        <dbReference type="ARBA" id="ARBA00022723"/>
    </source>
</evidence>
<protein>
    <recommendedName>
        <fullName evidence="5">Radical SAM core domain-containing protein</fullName>
    </recommendedName>
</protein>
<keyword evidence="4" id="KW-0411">Iron-sulfur</keyword>
<evidence type="ECO:0000256" key="1">
    <source>
        <dbReference type="ARBA" id="ARBA00022691"/>
    </source>
</evidence>
<keyword evidence="3" id="KW-0408">Iron</keyword>
<dbReference type="InterPro" id="IPR013785">
    <property type="entry name" value="Aldolase_TIM"/>
</dbReference>
<dbReference type="GO" id="GO:0003824">
    <property type="term" value="F:catalytic activity"/>
    <property type="evidence" value="ECO:0007669"/>
    <property type="project" value="InterPro"/>
</dbReference>
<organism evidence="6">
    <name type="scientific">marine metagenome</name>
    <dbReference type="NCBI Taxonomy" id="408172"/>
    <lineage>
        <taxon>unclassified sequences</taxon>
        <taxon>metagenomes</taxon>
        <taxon>ecological metagenomes</taxon>
    </lineage>
</organism>
<evidence type="ECO:0000256" key="3">
    <source>
        <dbReference type="ARBA" id="ARBA00023004"/>
    </source>
</evidence>
<accession>A0A382VNT8</accession>
<gene>
    <name evidence="6" type="ORF">METZ01_LOCUS401007</name>
</gene>
<evidence type="ECO:0000259" key="5">
    <source>
        <dbReference type="Pfam" id="PF04055"/>
    </source>
</evidence>
<dbReference type="PANTHER" id="PTHR43075:SF1">
    <property type="entry name" value="FORMATE LYASE ACTIVATING ENZYME, PUTATIVE (AFU_ORTHOLOGUE AFUA_2G15630)-RELATED"/>
    <property type="match status" value="1"/>
</dbReference>
<dbReference type="SFLD" id="SFLDG01099">
    <property type="entry name" value="Uncharacterised_Radical_SAM_Su"/>
    <property type="match status" value="1"/>
</dbReference>
<evidence type="ECO:0000313" key="6">
    <source>
        <dbReference type="EMBL" id="SVD48153.1"/>
    </source>
</evidence>
<keyword evidence="1" id="KW-0949">S-adenosyl-L-methionine</keyword>
<keyword evidence="2" id="KW-0479">Metal-binding</keyword>
<feature type="non-terminal residue" evidence="6">
    <location>
        <position position="235"/>
    </location>
</feature>
<feature type="domain" description="Radical SAM core" evidence="5">
    <location>
        <begin position="91"/>
        <end position="198"/>
    </location>
</feature>
<proteinExistence type="predicted"/>
<evidence type="ECO:0000256" key="4">
    <source>
        <dbReference type="ARBA" id="ARBA00023014"/>
    </source>
</evidence>
<name>A0A382VNT8_9ZZZZ</name>
<dbReference type="Gene3D" id="3.20.20.70">
    <property type="entry name" value="Aldolase class I"/>
    <property type="match status" value="1"/>
</dbReference>
<dbReference type="EMBL" id="UINC01153433">
    <property type="protein sequence ID" value="SVD48153.1"/>
    <property type="molecule type" value="Genomic_DNA"/>
</dbReference>
<sequence length="235" mass="26684">MLRETPSFVVRSEDFEPAYMQLFRTGELYRRSRAAITLLENCKVCPRNCEINRLENEIALCKTGRHAIVSSAMPHFGEEDCIRGINGSGTIFFSMCNLKCVFCQNYNISQEGEGVEVTPEQLSLIMVDLQKQGCHNINFVTPEHVVPQILEALPIAVQLGLRIPLVYNTGAYDSMDSMRLMDGVVDIYMPDFKYWDTSLSKKYLVAKNYPDAARQVIREMYQQVGDLVFDETGLA</sequence>
<dbReference type="InterPro" id="IPR007197">
    <property type="entry name" value="rSAM"/>
</dbReference>
<dbReference type="SFLD" id="SFLDS00029">
    <property type="entry name" value="Radical_SAM"/>
    <property type="match status" value="1"/>
</dbReference>
<dbReference type="SUPFAM" id="SSF102114">
    <property type="entry name" value="Radical SAM enzymes"/>
    <property type="match status" value="1"/>
</dbReference>
<dbReference type="PANTHER" id="PTHR43075">
    <property type="entry name" value="FORMATE LYASE ACTIVATING ENZYME, PUTATIVE (AFU_ORTHOLOGUE AFUA_2G15630)-RELATED"/>
    <property type="match status" value="1"/>
</dbReference>
<dbReference type="GO" id="GO:0051536">
    <property type="term" value="F:iron-sulfur cluster binding"/>
    <property type="evidence" value="ECO:0007669"/>
    <property type="project" value="UniProtKB-KW"/>
</dbReference>